<feature type="region of interest" description="Disordered" evidence="7">
    <location>
        <begin position="1246"/>
        <end position="1350"/>
    </location>
</feature>
<feature type="compositionally biased region" description="Polar residues" evidence="7">
    <location>
        <begin position="1255"/>
        <end position="1264"/>
    </location>
</feature>
<dbReference type="PANTHER" id="PTHR24215:SF10">
    <property type="entry name" value="RHO-GTPASE-ACTIVATING PROTEIN LRG1"/>
    <property type="match status" value="1"/>
</dbReference>
<feature type="compositionally biased region" description="Basic and acidic residues" evidence="7">
    <location>
        <begin position="738"/>
        <end position="754"/>
    </location>
</feature>
<feature type="compositionally biased region" description="Polar residues" evidence="7">
    <location>
        <begin position="1303"/>
        <end position="1313"/>
    </location>
</feature>
<evidence type="ECO:0000256" key="3">
    <source>
        <dbReference type="ARBA" id="ARBA00022737"/>
    </source>
</evidence>
<dbReference type="GO" id="GO:0005737">
    <property type="term" value="C:cytoplasm"/>
    <property type="evidence" value="ECO:0007669"/>
    <property type="project" value="TreeGrafter"/>
</dbReference>
<dbReference type="PROSITE" id="PS50023">
    <property type="entry name" value="LIM_DOMAIN_2"/>
    <property type="match status" value="2"/>
</dbReference>
<sequence length="1350" mass="149646">MLLMKPAPSKTPLPARGWKAALVSDCCVNLPRHPALFQLALTYTLAHFSPRSTSAAAVLFFLSPVYRPDRLAIRAALSRISLSHSLACFLSLNRRALNLQNRGYRSPFLSFILPLTDPPCLSSEAKKIKKRETVSTKRNKKKKAGYSPRAEVVDADMASAGGRHIPPNLLPGNRGEDGGLQITNTSGFQGQSPIDSPDGNRSAPWSDIPPSAPTESNVNPEERSPRQPDSYRSPGRTKSRDRHNNNNSNGPSTSKSPSGNTRICRVCGEPLLGQFVRALGGTFHLECFQCKDCGEIVASKFFPVDSEDGNSQHPLCERDYFRRLNLLCFECGGALRGSYITALDHKYHIEHFTCSVCPTVFGAQDSYYEHEGKVYCHYHYSTQFAQRCNGCQTAILKQFVEIFRNGQNQHWHPECYMIHKFWNVRLSPSGKTFEPPEIDRDVSNEERDQIRDEEEKMEEKVYRIWSVLSAFEESSAACISDMLLHVSNGAYIDGVVVAKKFIFHVEVLFKGTDQLASQISALGVKEMAYGREAKLLCKKVVSFFSLLSKTQETGVRKLGVTQELLALVTGLAHYLKLLIRIGLQGSLRLERETKTPDALYAFLDLTADLEEVNTITASDLNTDTSQLAHSQSDCCAACTEPIDDECIVLGRRQWHKKPPHLVCGACQDDLTHDLERARWSEKNDRPFCQNCAVQRGHDPQAISGFENVTKLQQYVFLLRVALARLLSVLRSGGTLPHTSDDPNLKEYEANDGHRIPPQADPHVPPQRPTTRSMSYTGEQNEEKAPSSLEQTVGEMRRLRSTRNERAISTTFKKARTSRIISGPESSSVQPGAPGSANNGQNQNFQIVEERDADGEPVADLTFGNQDALTLDDIPRIVAAEQAKEQRPNAYKHAGGNLIGSGGPAAKLVNGHQRGVSVDQLGAMERPRAKKYFSELSALEYFIVRHVAVLSMEPLLEGSFNLEELLGLIEPRKPTIWNIFNRAFKNDPRKVGKKKGVFGVALEVIVERDGTESTHGVGPGTLRIPTFIDDAISAMRQMDMSVEGVFRKNGNIKRLRETAELIDTKYEAAELDKESAVQVAALMKKFLREMPDPLLTFKLHSLFVIAQKIADPVKRKRVLHLTCCLLPKSHRDTMEVLFSFLNWASSFCHVDDETGSKMDIHNLATVMTPNILYSNAKVAGVDDSFLAIEAVTSLIENNDTMCEVPEDLLSILTDSTLFNGSAEITTKEILKRYGALGKLPVPQRAPTIAETIPVRSGSSKGNNSPIAARIDTDPSQATAWQMQSSVRHVHGPQDHNAPFPPQPIRTNTGDSNQGHGQGQGQAYSGVPPQKPQHQQHLTQPPMAYRGRPPAI</sequence>
<keyword evidence="11" id="KW-1185">Reference proteome</keyword>
<name>D4D4D2_TRIVH</name>
<dbReference type="RefSeq" id="XP_003023897.1">
    <property type="nucleotide sequence ID" value="XM_003023851.1"/>
</dbReference>
<dbReference type="FunFam" id="2.10.110.10:FF:000058">
    <property type="entry name" value="Rho GTPase activator Lrg11"/>
    <property type="match status" value="1"/>
</dbReference>
<dbReference type="FunFam" id="1.10.555.10:FF:000033">
    <property type="entry name" value="Rho GTPase activator (Lrg11)"/>
    <property type="match status" value="1"/>
</dbReference>
<keyword evidence="3" id="KW-0677">Repeat</keyword>
<keyword evidence="2 6" id="KW-0479">Metal-binding</keyword>
<dbReference type="GO" id="GO:0030695">
    <property type="term" value="F:GTPase regulator activity"/>
    <property type="evidence" value="ECO:0007669"/>
    <property type="project" value="UniProtKB-ARBA"/>
</dbReference>
<evidence type="ECO:0008006" key="12">
    <source>
        <dbReference type="Google" id="ProtNLM"/>
    </source>
</evidence>
<protein>
    <recommendedName>
        <fullName evidence="12">Rho GTPase activator (Lrg11)</fullName>
    </recommendedName>
</protein>
<evidence type="ECO:0000256" key="5">
    <source>
        <dbReference type="ARBA" id="ARBA00023242"/>
    </source>
</evidence>
<dbReference type="InterPro" id="IPR000198">
    <property type="entry name" value="RhoGAP_dom"/>
</dbReference>
<evidence type="ECO:0000313" key="11">
    <source>
        <dbReference type="Proteomes" id="UP000008383"/>
    </source>
</evidence>
<dbReference type="CDD" id="cd09391">
    <property type="entry name" value="LIM1_Lrg1p_like"/>
    <property type="match status" value="1"/>
</dbReference>
<evidence type="ECO:0000259" key="8">
    <source>
        <dbReference type="PROSITE" id="PS50023"/>
    </source>
</evidence>
<accession>D4D4D2</accession>
<dbReference type="InterPro" id="IPR001781">
    <property type="entry name" value="Znf_LIM"/>
</dbReference>
<feature type="compositionally biased region" description="Polar residues" evidence="7">
    <location>
        <begin position="1272"/>
        <end position="1285"/>
    </location>
</feature>
<feature type="compositionally biased region" description="Polar residues" evidence="7">
    <location>
        <begin position="823"/>
        <end position="840"/>
    </location>
</feature>
<dbReference type="SMART" id="SM00324">
    <property type="entry name" value="RhoGAP"/>
    <property type="match status" value="1"/>
</dbReference>
<feature type="domain" description="LIM zinc-binding" evidence="8">
    <location>
        <begin position="326"/>
        <end position="386"/>
    </location>
</feature>
<evidence type="ECO:0000256" key="4">
    <source>
        <dbReference type="ARBA" id="ARBA00022833"/>
    </source>
</evidence>
<dbReference type="GO" id="GO:0030036">
    <property type="term" value="P:actin cytoskeleton organization"/>
    <property type="evidence" value="ECO:0007669"/>
    <property type="project" value="TreeGrafter"/>
</dbReference>
<feature type="compositionally biased region" description="Polar residues" evidence="7">
    <location>
        <begin position="245"/>
        <end position="260"/>
    </location>
</feature>
<dbReference type="CDD" id="cd04397">
    <property type="entry name" value="RhoGAP_fLRG1"/>
    <property type="match status" value="1"/>
</dbReference>
<evidence type="ECO:0000259" key="9">
    <source>
        <dbReference type="PROSITE" id="PS50238"/>
    </source>
</evidence>
<dbReference type="PROSITE" id="PS50238">
    <property type="entry name" value="RHOGAP"/>
    <property type="match status" value="1"/>
</dbReference>
<dbReference type="PROSITE" id="PS00478">
    <property type="entry name" value="LIM_DOMAIN_1"/>
    <property type="match status" value="2"/>
</dbReference>
<feature type="compositionally biased region" description="Pro residues" evidence="7">
    <location>
        <begin position="758"/>
        <end position="767"/>
    </location>
</feature>
<dbReference type="Proteomes" id="UP000008383">
    <property type="component" value="Unassembled WGS sequence"/>
</dbReference>
<feature type="region of interest" description="Disordered" evidence="7">
    <location>
        <begin position="811"/>
        <end position="840"/>
    </location>
</feature>
<dbReference type="InterPro" id="IPR008936">
    <property type="entry name" value="Rho_GTPase_activation_prot"/>
</dbReference>
<comment type="caution">
    <text evidence="10">The sequence shown here is derived from an EMBL/GenBank/DDBJ whole genome shotgun (WGS) entry which is preliminary data.</text>
</comment>
<dbReference type="Gene3D" id="1.10.555.10">
    <property type="entry name" value="Rho GTPase activation protein"/>
    <property type="match status" value="1"/>
</dbReference>
<dbReference type="Pfam" id="PF00620">
    <property type="entry name" value="RhoGAP"/>
    <property type="match status" value="1"/>
</dbReference>
<feature type="compositionally biased region" description="Polar residues" evidence="7">
    <location>
        <begin position="181"/>
        <end position="194"/>
    </location>
</feature>
<keyword evidence="5" id="KW-0539">Nucleus</keyword>
<dbReference type="KEGG" id="tve:TRV_01947"/>
<dbReference type="Gene3D" id="2.10.110.10">
    <property type="entry name" value="Cysteine Rich Protein"/>
    <property type="match status" value="4"/>
</dbReference>
<dbReference type="PANTHER" id="PTHR24215">
    <property type="entry name" value="RHO-GTPASE-ACTIVATING PROTEIN LRG1"/>
    <property type="match status" value="1"/>
</dbReference>
<gene>
    <name evidence="10" type="ORF">TRV_01947</name>
</gene>
<evidence type="ECO:0000256" key="7">
    <source>
        <dbReference type="SAM" id="MobiDB-lite"/>
    </source>
</evidence>
<proteinExistence type="predicted"/>
<dbReference type="Pfam" id="PF00412">
    <property type="entry name" value="LIM"/>
    <property type="match status" value="3"/>
</dbReference>
<organism evidence="10 11">
    <name type="scientific">Trichophyton verrucosum (strain HKI 0517)</name>
    <dbReference type="NCBI Taxonomy" id="663202"/>
    <lineage>
        <taxon>Eukaryota</taxon>
        <taxon>Fungi</taxon>
        <taxon>Dikarya</taxon>
        <taxon>Ascomycota</taxon>
        <taxon>Pezizomycotina</taxon>
        <taxon>Eurotiomycetes</taxon>
        <taxon>Eurotiomycetidae</taxon>
        <taxon>Onygenales</taxon>
        <taxon>Arthrodermataceae</taxon>
        <taxon>Trichophyton</taxon>
    </lineage>
</organism>
<dbReference type="FunFam" id="2.10.110.10:FF:000112">
    <property type="entry name" value="Rho GTPase activator (Lrg11)"/>
    <property type="match status" value="1"/>
</dbReference>
<feature type="region of interest" description="Disordered" evidence="7">
    <location>
        <begin position="732"/>
        <end position="791"/>
    </location>
</feature>
<dbReference type="SMART" id="SM00132">
    <property type="entry name" value="LIM"/>
    <property type="match status" value="3"/>
</dbReference>
<dbReference type="SUPFAM" id="SSF57716">
    <property type="entry name" value="Glucocorticoid receptor-like (DNA-binding domain)"/>
    <property type="match status" value="3"/>
</dbReference>
<reference evidence="11" key="1">
    <citation type="journal article" date="2011" name="Genome Biol.">
        <title>Comparative and functional genomics provide insights into the pathogenicity of dermatophytic fungi.</title>
        <authorList>
            <person name="Burmester A."/>
            <person name="Shelest E."/>
            <person name="Gloeckner G."/>
            <person name="Heddergott C."/>
            <person name="Schindler S."/>
            <person name="Staib P."/>
            <person name="Heidel A."/>
            <person name="Felder M."/>
            <person name="Petzold A."/>
            <person name="Szafranski K."/>
            <person name="Feuermann M."/>
            <person name="Pedruzzi I."/>
            <person name="Priebe S."/>
            <person name="Groth M."/>
            <person name="Winkler R."/>
            <person name="Li W."/>
            <person name="Kniemeyer O."/>
            <person name="Schroeckh V."/>
            <person name="Hertweck C."/>
            <person name="Hube B."/>
            <person name="White T.C."/>
            <person name="Platzer M."/>
            <person name="Guthke R."/>
            <person name="Heitman J."/>
            <person name="Woestemeyer J."/>
            <person name="Zipfel P.F."/>
            <person name="Monod M."/>
            <person name="Brakhage A.A."/>
        </authorList>
    </citation>
    <scope>NUCLEOTIDE SEQUENCE [LARGE SCALE GENOMIC DNA]</scope>
    <source>
        <strain evidence="11">HKI 0517</strain>
    </source>
</reference>
<keyword evidence="6" id="KW-0440">LIM domain</keyword>
<feature type="domain" description="LIM zinc-binding" evidence="8">
    <location>
        <begin position="262"/>
        <end position="323"/>
    </location>
</feature>
<dbReference type="SUPFAM" id="SSF48350">
    <property type="entry name" value="GTPase activation domain, GAP"/>
    <property type="match status" value="1"/>
</dbReference>
<evidence type="ECO:0000256" key="1">
    <source>
        <dbReference type="ARBA" id="ARBA00004123"/>
    </source>
</evidence>
<dbReference type="GeneID" id="9582497"/>
<evidence type="ECO:0000256" key="6">
    <source>
        <dbReference type="PROSITE-ProRule" id="PRU00125"/>
    </source>
</evidence>
<comment type="subcellular location">
    <subcellularLocation>
        <location evidence="1">Nucleus</location>
    </subcellularLocation>
</comment>
<dbReference type="OrthoDB" id="20689at2759"/>
<keyword evidence="4 6" id="KW-0862">Zinc</keyword>
<dbReference type="CDD" id="cd09392">
    <property type="entry name" value="LIM2_Lrg1p_like"/>
    <property type="match status" value="1"/>
</dbReference>
<dbReference type="GO" id="GO:0046872">
    <property type="term" value="F:metal ion binding"/>
    <property type="evidence" value="ECO:0007669"/>
    <property type="project" value="UniProtKB-KW"/>
</dbReference>
<feature type="region of interest" description="Disordered" evidence="7">
    <location>
        <begin position="128"/>
        <end position="260"/>
    </location>
</feature>
<feature type="compositionally biased region" description="Polar residues" evidence="7">
    <location>
        <begin position="768"/>
        <end position="778"/>
    </location>
</feature>
<evidence type="ECO:0000313" key="10">
    <source>
        <dbReference type="EMBL" id="EFE43279.1"/>
    </source>
</evidence>
<feature type="domain" description="Rho-GAP" evidence="9">
    <location>
        <begin position="999"/>
        <end position="1201"/>
    </location>
</feature>
<evidence type="ECO:0000256" key="2">
    <source>
        <dbReference type="ARBA" id="ARBA00022723"/>
    </source>
</evidence>
<dbReference type="GO" id="GO:0007165">
    <property type="term" value="P:signal transduction"/>
    <property type="evidence" value="ECO:0007669"/>
    <property type="project" value="InterPro"/>
</dbReference>
<dbReference type="GO" id="GO:0005634">
    <property type="term" value="C:nucleus"/>
    <property type="evidence" value="ECO:0007669"/>
    <property type="project" value="UniProtKB-SubCell"/>
</dbReference>
<dbReference type="EMBL" id="ACYE01000103">
    <property type="protein sequence ID" value="EFE43279.1"/>
    <property type="molecule type" value="Genomic_DNA"/>
</dbReference>
<dbReference type="HOGENOM" id="CLU_001321_1_0_1"/>